<comment type="similarity">
    <text evidence="2">Belongs to the krueppel C2H2-type zinc-finger protein family.</text>
</comment>
<evidence type="ECO:0000256" key="1">
    <source>
        <dbReference type="ARBA" id="ARBA00004123"/>
    </source>
</evidence>
<dbReference type="Proteomes" id="UP000694548">
    <property type="component" value="Unassembled WGS sequence"/>
</dbReference>
<dbReference type="PANTHER" id="PTHR23235:SF178">
    <property type="entry name" value="C2H2-TYPE DOMAIN-CONTAINING PROTEIN-RELATED"/>
    <property type="match status" value="1"/>
</dbReference>
<keyword evidence="4" id="KW-0677">Repeat</keyword>
<evidence type="ECO:0000256" key="3">
    <source>
        <dbReference type="ARBA" id="ARBA00022723"/>
    </source>
</evidence>
<dbReference type="Ensembl" id="ENSNFUT00015032307.1">
    <property type="protein sequence ID" value="ENSNFUP00015030917.1"/>
    <property type="gene ID" value="ENSNFUG00015015081.1"/>
</dbReference>
<keyword evidence="15" id="KW-1185">Reference proteome</keyword>
<evidence type="ECO:0000256" key="12">
    <source>
        <dbReference type="SAM" id="MobiDB-lite"/>
    </source>
</evidence>
<reference evidence="14" key="1">
    <citation type="submission" date="2025-08" db="UniProtKB">
        <authorList>
            <consortium name="Ensembl"/>
        </authorList>
    </citation>
    <scope>IDENTIFICATION</scope>
</reference>
<evidence type="ECO:0000256" key="7">
    <source>
        <dbReference type="ARBA" id="ARBA00023015"/>
    </source>
</evidence>
<evidence type="ECO:0000256" key="4">
    <source>
        <dbReference type="ARBA" id="ARBA00022737"/>
    </source>
</evidence>
<feature type="domain" description="C2H2-type" evidence="13">
    <location>
        <begin position="22"/>
        <end position="49"/>
    </location>
</feature>
<dbReference type="GO" id="GO:0000978">
    <property type="term" value="F:RNA polymerase II cis-regulatory region sequence-specific DNA binding"/>
    <property type="evidence" value="ECO:0007669"/>
    <property type="project" value="TreeGrafter"/>
</dbReference>
<sequence>VADNLDSQKLKRHKRAHSEKPHPCKTCGKCFSRSDNLTTHMRTHTGEKPHPCKTCGKCFSRRSRLACHMKIHHR</sequence>
<keyword evidence="3" id="KW-0479">Metal-binding</keyword>
<keyword evidence="6" id="KW-0862">Zinc</keyword>
<protein>
    <recommendedName>
        <fullName evidence="13">C2H2-type domain-containing protein</fullName>
    </recommendedName>
</protein>
<evidence type="ECO:0000256" key="5">
    <source>
        <dbReference type="ARBA" id="ARBA00022771"/>
    </source>
</evidence>
<dbReference type="Pfam" id="PF00096">
    <property type="entry name" value="zf-C2H2"/>
    <property type="match status" value="2"/>
</dbReference>
<keyword evidence="5 11" id="KW-0863">Zinc-finger</keyword>
<evidence type="ECO:0000256" key="10">
    <source>
        <dbReference type="ARBA" id="ARBA00023242"/>
    </source>
</evidence>
<keyword evidence="8" id="KW-0238">DNA-binding</keyword>
<evidence type="ECO:0000256" key="9">
    <source>
        <dbReference type="ARBA" id="ARBA00023163"/>
    </source>
</evidence>
<organism evidence="14 15">
    <name type="scientific">Nothobranchius furzeri</name>
    <name type="common">Turquoise killifish</name>
    <dbReference type="NCBI Taxonomy" id="105023"/>
    <lineage>
        <taxon>Eukaryota</taxon>
        <taxon>Metazoa</taxon>
        <taxon>Chordata</taxon>
        <taxon>Craniata</taxon>
        <taxon>Vertebrata</taxon>
        <taxon>Euteleostomi</taxon>
        <taxon>Actinopterygii</taxon>
        <taxon>Neopterygii</taxon>
        <taxon>Teleostei</taxon>
        <taxon>Neoteleostei</taxon>
        <taxon>Acanthomorphata</taxon>
        <taxon>Ovalentaria</taxon>
        <taxon>Atherinomorphae</taxon>
        <taxon>Cyprinodontiformes</taxon>
        <taxon>Nothobranchiidae</taxon>
        <taxon>Nothobranchius</taxon>
    </lineage>
</organism>
<keyword evidence="10" id="KW-0539">Nucleus</keyword>
<reference evidence="14" key="2">
    <citation type="submission" date="2025-09" db="UniProtKB">
        <authorList>
            <consortium name="Ensembl"/>
        </authorList>
    </citation>
    <scope>IDENTIFICATION</scope>
</reference>
<comment type="subcellular location">
    <subcellularLocation>
        <location evidence="1">Nucleus</location>
    </subcellularLocation>
</comment>
<dbReference type="PROSITE" id="PS00028">
    <property type="entry name" value="ZINC_FINGER_C2H2_1"/>
    <property type="match status" value="2"/>
</dbReference>
<name>A0A8C6M9V6_NOTFU</name>
<dbReference type="PROSITE" id="PS50157">
    <property type="entry name" value="ZINC_FINGER_C2H2_2"/>
    <property type="match status" value="2"/>
</dbReference>
<evidence type="ECO:0000256" key="8">
    <source>
        <dbReference type="ARBA" id="ARBA00023125"/>
    </source>
</evidence>
<dbReference type="SMART" id="SM00355">
    <property type="entry name" value="ZnF_C2H2"/>
    <property type="match status" value="2"/>
</dbReference>
<dbReference type="FunFam" id="3.30.160.60:FF:000624">
    <property type="entry name" value="zinc finger protein 697"/>
    <property type="match status" value="1"/>
</dbReference>
<dbReference type="InterPro" id="IPR013087">
    <property type="entry name" value="Znf_C2H2_type"/>
</dbReference>
<keyword evidence="9" id="KW-0804">Transcription</keyword>
<dbReference type="PANTHER" id="PTHR23235">
    <property type="entry name" value="KRUEPPEL-LIKE TRANSCRIPTION FACTOR"/>
    <property type="match status" value="1"/>
</dbReference>
<dbReference type="GO" id="GO:0005634">
    <property type="term" value="C:nucleus"/>
    <property type="evidence" value="ECO:0007669"/>
    <property type="project" value="UniProtKB-SubCell"/>
</dbReference>
<dbReference type="GeneTree" id="ENSGT01150000286977"/>
<evidence type="ECO:0000313" key="14">
    <source>
        <dbReference type="Ensembl" id="ENSNFUP00015030917.1"/>
    </source>
</evidence>
<evidence type="ECO:0000256" key="11">
    <source>
        <dbReference type="PROSITE-ProRule" id="PRU00042"/>
    </source>
</evidence>
<feature type="domain" description="C2H2-type" evidence="13">
    <location>
        <begin position="50"/>
        <end position="74"/>
    </location>
</feature>
<accession>A0A8C6M9V6</accession>
<dbReference type="SUPFAM" id="SSF57667">
    <property type="entry name" value="beta-beta-alpha zinc fingers"/>
    <property type="match status" value="1"/>
</dbReference>
<evidence type="ECO:0000259" key="13">
    <source>
        <dbReference type="PROSITE" id="PS50157"/>
    </source>
</evidence>
<dbReference type="AlphaFoldDB" id="A0A8C6M9V6"/>
<dbReference type="InterPro" id="IPR036236">
    <property type="entry name" value="Znf_C2H2_sf"/>
</dbReference>
<dbReference type="Gene3D" id="3.30.160.60">
    <property type="entry name" value="Classic Zinc Finger"/>
    <property type="match status" value="2"/>
</dbReference>
<evidence type="ECO:0000256" key="6">
    <source>
        <dbReference type="ARBA" id="ARBA00022833"/>
    </source>
</evidence>
<dbReference type="GO" id="GO:0008270">
    <property type="term" value="F:zinc ion binding"/>
    <property type="evidence" value="ECO:0007669"/>
    <property type="project" value="UniProtKB-KW"/>
</dbReference>
<feature type="region of interest" description="Disordered" evidence="12">
    <location>
        <begin position="1"/>
        <end position="22"/>
    </location>
</feature>
<dbReference type="GO" id="GO:0000981">
    <property type="term" value="F:DNA-binding transcription factor activity, RNA polymerase II-specific"/>
    <property type="evidence" value="ECO:0007669"/>
    <property type="project" value="TreeGrafter"/>
</dbReference>
<evidence type="ECO:0000313" key="15">
    <source>
        <dbReference type="Proteomes" id="UP000694548"/>
    </source>
</evidence>
<proteinExistence type="inferred from homology"/>
<dbReference type="FunFam" id="3.30.160.60:FF:001010">
    <property type="entry name" value="zinc finger protein 64 isoform X3"/>
    <property type="match status" value="1"/>
</dbReference>
<keyword evidence="7" id="KW-0805">Transcription regulation</keyword>
<evidence type="ECO:0000256" key="2">
    <source>
        <dbReference type="ARBA" id="ARBA00006991"/>
    </source>
</evidence>